<organism evidence="1 2">
    <name type="scientific">Streptomyces niveus</name>
    <name type="common">Streptomyces spheroides</name>
    <dbReference type="NCBI Taxonomy" id="193462"/>
    <lineage>
        <taxon>Bacteria</taxon>
        <taxon>Bacillati</taxon>
        <taxon>Actinomycetota</taxon>
        <taxon>Actinomycetes</taxon>
        <taxon>Kitasatosporales</taxon>
        <taxon>Streptomycetaceae</taxon>
        <taxon>Streptomyces</taxon>
    </lineage>
</organism>
<dbReference type="EMBL" id="CP109495">
    <property type="protein sequence ID" value="WUX53365.1"/>
    <property type="molecule type" value="Genomic_DNA"/>
</dbReference>
<dbReference type="RefSeq" id="WP_329076966.1">
    <property type="nucleotide sequence ID" value="NZ_CP109495.1"/>
</dbReference>
<proteinExistence type="predicted"/>
<name>A0ABZ2A3T8_STRNV</name>
<gene>
    <name evidence="1" type="ORF">OG442_18445</name>
</gene>
<evidence type="ECO:0000313" key="2">
    <source>
        <dbReference type="Proteomes" id="UP001432209"/>
    </source>
</evidence>
<reference evidence="1" key="1">
    <citation type="submission" date="2022-10" db="EMBL/GenBank/DDBJ databases">
        <title>The complete genomes of actinobacterial strains from the NBC collection.</title>
        <authorList>
            <person name="Joergensen T.S."/>
            <person name="Alvarez Arevalo M."/>
            <person name="Sterndorff E.B."/>
            <person name="Faurdal D."/>
            <person name="Vuksanovic O."/>
            <person name="Mourched A.-S."/>
            <person name="Charusanti P."/>
            <person name="Shaw S."/>
            <person name="Blin K."/>
            <person name="Weber T."/>
        </authorList>
    </citation>
    <scope>NUCLEOTIDE SEQUENCE</scope>
    <source>
        <strain evidence="1">NBC_01432</strain>
    </source>
</reference>
<keyword evidence="2" id="KW-1185">Reference proteome</keyword>
<evidence type="ECO:0000313" key="1">
    <source>
        <dbReference type="EMBL" id="WUX53365.1"/>
    </source>
</evidence>
<sequence>MDLELLPDTGVASIRLGMSVGEAVRAGQAMGFLPDANDVNDMNDGVEPGQVFLEHAEYDMEFTLGFTKGSLTDIEVWRFREEDADVRVTFDGLDVFRTPSRELLRQFTGRGHSVEENDLGYETLPELKMIFTNHSSFEYPTDDEGLPLYFDYVLVTSLSFEGPPQAPKET</sequence>
<dbReference type="Proteomes" id="UP001432209">
    <property type="component" value="Chromosome"/>
</dbReference>
<accession>A0ABZ2A3T8</accession>
<protein>
    <submittedName>
        <fullName evidence="1">Uncharacterized protein</fullName>
    </submittedName>
</protein>